<dbReference type="InterPro" id="IPR001279">
    <property type="entry name" value="Metallo-B-lactamas"/>
</dbReference>
<dbReference type="InterPro" id="IPR036866">
    <property type="entry name" value="RibonucZ/Hydroxyglut_hydro"/>
</dbReference>
<accession>A0A1F6P9F3</accession>
<dbReference type="PANTHER" id="PTHR30619">
    <property type="entry name" value="DNA INTERNALIZATION/COMPETENCE PROTEIN COMEC/REC2"/>
    <property type="match status" value="1"/>
</dbReference>
<dbReference type="PANTHER" id="PTHR30619:SF1">
    <property type="entry name" value="RECOMBINATION PROTEIN 2"/>
    <property type="match status" value="1"/>
</dbReference>
<keyword evidence="1" id="KW-0472">Membrane</keyword>
<dbReference type="Proteomes" id="UP000176634">
    <property type="component" value="Unassembled WGS sequence"/>
</dbReference>
<dbReference type="SMART" id="SM00849">
    <property type="entry name" value="Lactamase_B"/>
    <property type="match status" value="1"/>
</dbReference>
<proteinExistence type="predicted"/>
<evidence type="ECO:0000313" key="4">
    <source>
        <dbReference type="Proteomes" id="UP000176634"/>
    </source>
</evidence>
<dbReference type="SUPFAM" id="SSF56281">
    <property type="entry name" value="Metallo-hydrolase/oxidoreductase"/>
    <property type="match status" value="1"/>
</dbReference>
<comment type="caution">
    <text evidence="3">The sequence shown here is derived from an EMBL/GenBank/DDBJ whole genome shotgun (WGS) entry which is preliminary data.</text>
</comment>
<dbReference type="STRING" id="1798705.A2563_03960"/>
<evidence type="ECO:0000313" key="3">
    <source>
        <dbReference type="EMBL" id="OGH92796.1"/>
    </source>
</evidence>
<organism evidence="3 4">
    <name type="scientific">Candidatus Magasanikbacteria bacterium RIFOXYD1_FULL_40_23</name>
    <dbReference type="NCBI Taxonomy" id="1798705"/>
    <lineage>
        <taxon>Bacteria</taxon>
        <taxon>Candidatus Magasanikiibacteriota</taxon>
    </lineage>
</organism>
<dbReference type="Gene3D" id="3.60.15.10">
    <property type="entry name" value="Ribonuclease Z/Hydroxyacylglutathione hydrolase-like"/>
    <property type="match status" value="1"/>
</dbReference>
<dbReference type="InterPro" id="IPR052159">
    <property type="entry name" value="Competence_DNA_uptake"/>
</dbReference>
<feature type="domain" description="Metallo-beta-lactamase" evidence="2">
    <location>
        <begin position="45"/>
        <end position="254"/>
    </location>
</feature>
<dbReference type="InterPro" id="IPR035681">
    <property type="entry name" value="ComA-like_MBL"/>
</dbReference>
<gene>
    <name evidence="3" type="ORF">A2563_03960</name>
</gene>
<dbReference type="AlphaFoldDB" id="A0A1F6P9F3"/>
<keyword evidence="1" id="KW-1133">Transmembrane helix</keyword>
<feature type="transmembrane region" description="Helical" evidence="1">
    <location>
        <begin position="7"/>
        <end position="28"/>
    </location>
</feature>
<keyword evidence="1" id="KW-0812">Transmembrane</keyword>
<sequence length="288" mass="32211">MNSKSKKILLAASAVLIISLGLLGYFLYKSSTKHSFKITFFDIGQGDAALIQFDNGQKMLVDCGADRKILAKLGRALPFYDRTIDYVLATHSDLDHYGGCVDVLKNYKVKEIILNNRKKEYDPYWREWDKAVKNEGANIKIIDSPQVWTIASSTLEFLSPDSSLALEVGADDSNNYSIVFRLKNQEKSFLFTADMETPLENALLKKYCVSTSTKPCTVLESDILKVGHHGSDSSSGEEFLRAVNPQKAIVSNGKNNRYGHPSLRVLKKVERSGAEILRTDKLGNIIEY</sequence>
<reference evidence="3 4" key="1">
    <citation type="journal article" date="2016" name="Nat. Commun.">
        <title>Thousands of microbial genomes shed light on interconnected biogeochemical processes in an aquifer system.</title>
        <authorList>
            <person name="Anantharaman K."/>
            <person name="Brown C.T."/>
            <person name="Hug L.A."/>
            <person name="Sharon I."/>
            <person name="Castelle C.J."/>
            <person name="Probst A.J."/>
            <person name="Thomas B.C."/>
            <person name="Singh A."/>
            <person name="Wilkins M.J."/>
            <person name="Karaoz U."/>
            <person name="Brodie E.L."/>
            <person name="Williams K.H."/>
            <person name="Hubbard S.S."/>
            <person name="Banfield J.F."/>
        </authorList>
    </citation>
    <scope>NUCLEOTIDE SEQUENCE [LARGE SCALE GENOMIC DNA]</scope>
</reference>
<dbReference type="Pfam" id="PF00753">
    <property type="entry name" value="Lactamase_B"/>
    <property type="match status" value="1"/>
</dbReference>
<evidence type="ECO:0000256" key="1">
    <source>
        <dbReference type="SAM" id="Phobius"/>
    </source>
</evidence>
<dbReference type="CDD" id="cd07731">
    <property type="entry name" value="ComA-like_MBL-fold"/>
    <property type="match status" value="1"/>
</dbReference>
<protein>
    <recommendedName>
        <fullName evidence="2">Metallo-beta-lactamase domain-containing protein</fullName>
    </recommendedName>
</protein>
<name>A0A1F6P9F3_9BACT</name>
<evidence type="ECO:0000259" key="2">
    <source>
        <dbReference type="SMART" id="SM00849"/>
    </source>
</evidence>
<dbReference type="EMBL" id="MFRA01000005">
    <property type="protein sequence ID" value="OGH92796.1"/>
    <property type="molecule type" value="Genomic_DNA"/>
</dbReference>